<evidence type="ECO:0000313" key="1">
    <source>
        <dbReference type="EMBL" id="EEE41716.1"/>
    </source>
</evidence>
<dbReference type="Proteomes" id="UP000003489">
    <property type="component" value="Unassembled WGS sequence"/>
</dbReference>
<dbReference type="Pfam" id="PF21813">
    <property type="entry name" value="DUF6882"/>
    <property type="match status" value="1"/>
</dbReference>
<proteinExistence type="predicted"/>
<dbReference type="AlphaFoldDB" id="B9AE26"/>
<organism evidence="1 2">
    <name type="scientific">Methanobrevibacter smithii DSM 2375</name>
    <dbReference type="NCBI Taxonomy" id="483214"/>
    <lineage>
        <taxon>Archaea</taxon>
        <taxon>Methanobacteriati</taxon>
        <taxon>Methanobacteriota</taxon>
        <taxon>Methanomada group</taxon>
        <taxon>Methanobacteria</taxon>
        <taxon>Methanobacteriales</taxon>
        <taxon>Methanobacteriaceae</taxon>
        <taxon>Methanobrevibacter</taxon>
    </lineage>
</organism>
<accession>B9AE26</accession>
<reference evidence="1 2" key="1">
    <citation type="submission" date="2008-10" db="EMBL/GenBank/DDBJ databases">
        <authorList>
            <person name="Fulton L."/>
            <person name="Clifton S."/>
            <person name="Fulton B."/>
            <person name="Xu J."/>
            <person name="Minx P."/>
            <person name="Pepin K.H."/>
            <person name="Johnson M."/>
            <person name="Bhonagiri V."/>
            <person name="Nash W.E."/>
            <person name="Mardis E.R."/>
            <person name="Wilson R.K."/>
        </authorList>
    </citation>
    <scope>NUCLEOTIDE SEQUENCE [LARGE SCALE GENOMIC DNA]</scope>
    <source>
        <strain evidence="1 2">DSM 2375</strain>
    </source>
</reference>
<comment type="caution">
    <text evidence="1">The sequence shown here is derived from an EMBL/GenBank/DDBJ whole genome shotgun (WGS) entry which is preliminary data.</text>
</comment>
<gene>
    <name evidence="1" type="ORF">METSMIALI_00602</name>
</gene>
<dbReference type="EMBL" id="ABYW01000005">
    <property type="protein sequence ID" value="EEE41716.1"/>
    <property type="molecule type" value="Genomic_DNA"/>
</dbReference>
<name>B9AE26_METSM</name>
<reference evidence="1 2" key="2">
    <citation type="submission" date="2008-11" db="EMBL/GenBank/DDBJ databases">
        <title>Draft genome sequence of Methanobrevibacter smithii (DSM 2375).</title>
        <authorList>
            <person name="Sudarsanam P."/>
            <person name="Ley R."/>
            <person name="Guruge J."/>
            <person name="Turnbaugh P.J."/>
            <person name="Mahowald M."/>
            <person name="Liep D."/>
            <person name="Gordon J."/>
        </authorList>
    </citation>
    <scope>NUCLEOTIDE SEQUENCE [LARGE SCALE GENOMIC DNA]</scope>
    <source>
        <strain evidence="1 2">DSM 2375</strain>
    </source>
</reference>
<dbReference type="HOGENOM" id="CLU_102859_1_0_2"/>
<dbReference type="InterPro" id="IPR049249">
    <property type="entry name" value="DUF6882"/>
</dbReference>
<dbReference type="PATRIC" id="fig|483214.13.peg.578"/>
<evidence type="ECO:0000313" key="2">
    <source>
        <dbReference type="Proteomes" id="UP000003489"/>
    </source>
</evidence>
<protein>
    <submittedName>
        <fullName evidence="1">Uncharacterized protein</fullName>
    </submittedName>
</protein>
<sequence>MFFVRKIEKPVEIEQGDSFKVILSKYGALGLDKQENLSELIGDLEGQLDIEKGVLTFSDDISFNVQILGFFNEEAKKWSWAWDNENIGFDESLIEAAKEIHEIGLKYEIGQFTTPEFETTFDDCHIWAMVATSILKMDGYYGVNMEGLDIFVAIKSDLIVENNSVLKFRDTFYTFQKNFEIFPKIAFESYTKLKGYPFKQKEEFAVAKLGESRIIASFTERGNVTHIQMLLEDE</sequence>